<feature type="domain" description="HTH cro/C1-type" evidence="2">
    <location>
        <begin position="47"/>
        <end position="101"/>
    </location>
</feature>
<keyword evidence="1" id="KW-0238">DNA-binding</keyword>
<reference evidence="3 4" key="1">
    <citation type="submission" date="2021-03" db="EMBL/GenBank/DDBJ databases">
        <title>Antimicrobial resistance genes in bacteria isolated from Japanese honey, and their potential for conferring macrolide and lincosamide resistance in the American foulbrood pathogen Paenibacillus larvae.</title>
        <authorList>
            <person name="Okamoto M."/>
            <person name="Kumagai M."/>
            <person name="Kanamori H."/>
            <person name="Takamatsu D."/>
        </authorList>
    </citation>
    <scope>NUCLEOTIDE SEQUENCE [LARGE SCALE GENOMIC DNA]</scope>
    <source>
        <strain evidence="3 4">J41TS12</strain>
    </source>
</reference>
<dbReference type="CDD" id="cd00093">
    <property type="entry name" value="HTH_XRE"/>
    <property type="match status" value="1"/>
</dbReference>
<dbReference type="InterPro" id="IPR001387">
    <property type="entry name" value="Cro/C1-type_HTH"/>
</dbReference>
<dbReference type="Pfam" id="PF01381">
    <property type="entry name" value="HTH_3"/>
    <property type="match status" value="1"/>
</dbReference>
<name>A0A919Y0T0_9BACL</name>
<gene>
    <name evidence="3" type="ORF">J41TS12_50190</name>
</gene>
<evidence type="ECO:0000313" key="4">
    <source>
        <dbReference type="Proteomes" id="UP000681162"/>
    </source>
</evidence>
<comment type="caution">
    <text evidence="3">The sequence shown here is derived from an EMBL/GenBank/DDBJ whole genome shotgun (WGS) entry which is preliminary data.</text>
</comment>
<evidence type="ECO:0000259" key="2">
    <source>
        <dbReference type="PROSITE" id="PS50943"/>
    </source>
</evidence>
<organism evidence="3 4">
    <name type="scientific">Paenibacillus antibioticophila</name>
    <dbReference type="NCBI Taxonomy" id="1274374"/>
    <lineage>
        <taxon>Bacteria</taxon>
        <taxon>Bacillati</taxon>
        <taxon>Bacillota</taxon>
        <taxon>Bacilli</taxon>
        <taxon>Bacillales</taxon>
        <taxon>Paenibacillaceae</taxon>
        <taxon>Paenibacillus</taxon>
    </lineage>
</organism>
<dbReference type="PANTHER" id="PTHR46797">
    <property type="entry name" value="HTH-TYPE TRANSCRIPTIONAL REGULATOR"/>
    <property type="match status" value="1"/>
</dbReference>
<dbReference type="Gene3D" id="1.10.260.40">
    <property type="entry name" value="lambda repressor-like DNA-binding domains"/>
    <property type="match status" value="1"/>
</dbReference>
<sequence length="148" mass="16896">MIHINIKLVNDIYISVFTIGNLVYTFDLERVYDVKDKEVLKLVGARIRLLRKERGLSQEALGEKGGFHFSYIGQVERGEKNISLLNLAQIAEALEVNLIQLFSYVDEKIEVTSTDNSIQEIVGMLRETTDEKLRLAKNVLKEILNVNT</sequence>
<dbReference type="InterPro" id="IPR050807">
    <property type="entry name" value="TransReg_Diox_bact_type"/>
</dbReference>
<dbReference type="GO" id="GO:0003700">
    <property type="term" value="F:DNA-binding transcription factor activity"/>
    <property type="evidence" value="ECO:0007669"/>
    <property type="project" value="TreeGrafter"/>
</dbReference>
<dbReference type="InterPro" id="IPR010982">
    <property type="entry name" value="Lambda_DNA-bd_dom_sf"/>
</dbReference>
<dbReference type="EMBL" id="BORR01000036">
    <property type="protein sequence ID" value="GIO40158.1"/>
    <property type="molecule type" value="Genomic_DNA"/>
</dbReference>
<proteinExistence type="predicted"/>
<protein>
    <recommendedName>
        <fullName evidence="2">HTH cro/C1-type domain-containing protein</fullName>
    </recommendedName>
</protein>
<accession>A0A919Y0T0</accession>
<dbReference type="SUPFAM" id="SSF47413">
    <property type="entry name" value="lambda repressor-like DNA-binding domains"/>
    <property type="match status" value="1"/>
</dbReference>
<dbReference type="AlphaFoldDB" id="A0A919Y0T0"/>
<dbReference type="PROSITE" id="PS50943">
    <property type="entry name" value="HTH_CROC1"/>
    <property type="match status" value="1"/>
</dbReference>
<evidence type="ECO:0000256" key="1">
    <source>
        <dbReference type="ARBA" id="ARBA00023125"/>
    </source>
</evidence>
<dbReference type="GO" id="GO:0005829">
    <property type="term" value="C:cytosol"/>
    <property type="evidence" value="ECO:0007669"/>
    <property type="project" value="TreeGrafter"/>
</dbReference>
<dbReference type="Proteomes" id="UP000681162">
    <property type="component" value="Unassembled WGS sequence"/>
</dbReference>
<evidence type="ECO:0000313" key="3">
    <source>
        <dbReference type="EMBL" id="GIO40158.1"/>
    </source>
</evidence>
<dbReference type="SMART" id="SM00530">
    <property type="entry name" value="HTH_XRE"/>
    <property type="match status" value="1"/>
</dbReference>
<dbReference type="PANTHER" id="PTHR46797:SF24">
    <property type="entry name" value="DNA-BINDING PHAGE PROTEIN"/>
    <property type="match status" value="1"/>
</dbReference>
<keyword evidence="4" id="KW-1185">Reference proteome</keyword>
<dbReference type="GO" id="GO:0003677">
    <property type="term" value="F:DNA binding"/>
    <property type="evidence" value="ECO:0007669"/>
    <property type="project" value="UniProtKB-KW"/>
</dbReference>